<keyword evidence="6 13" id="KW-1133">Transmembrane helix</keyword>
<evidence type="ECO:0000256" key="11">
    <source>
        <dbReference type="ARBA" id="ARBA00025614"/>
    </source>
</evidence>
<evidence type="ECO:0000256" key="3">
    <source>
        <dbReference type="ARBA" id="ARBA00022547"/>
    </source>
</evidence>
<dbReference type="Proteomes" id="UP000321250">
    <property type="component" value="Unassembled WGS sequence"/>
</dbReference>
<comment type="similarity">
    <text evidence="1 13 14">Belongs to the ATPase B chain family.</text>
</comment>
<evidence type="ECO:0000256" key="13">
    <source>
        <dbReference type="HAMAP-Rule" id="MF_01398"/>
    </source>
</evidence>
<keyword evidence="8 13" id="KW-0472">Membrane</keyword>
<comment type="function">
    <text evidence="11">Component of the F(0) channel, it forms part of the peripheral stalk, linking F(1) to F(0). The b'-subunit is a diverged and duplicated form of b found in plants and photosynthetic bacteria.</text>
</comment>
<evidence type="ECO:0000256" key="7">
    <source>
        <dbReference type="ARBA" id="ARBA00023065"/>
    </source>
</evidence>
<evidence type="ECO:0000256" key="8">
    <source>
        <dbReference type="ARBA" id="ARBA00023136"/>
    </source>
</evidence>
<evidence type="ECO:0000256" key="9">
    <source>
        <dbReference type="ARBA" id="ARBA00023310"/>
    </source>
</evidence>
<evidence type="ECO:0000313" key="15">
    <source>
        <dbReference type="EMBL" id="TXC72589.1"/>
    </source>
</evidence>
<dbReference type="AlphaFoldDB" id="A0A5C6UIT0"/>
<dbReference type="HAMAP" id="MF_01398">
    <property type="entry name" value="ATP_synth_b_bprime"/>
    <property type="match status" value="1"/>
</dbReference>
<evidence type="ECO:0000256" key="12">
    <source>
        <dbReference type="ARBA" id="ARBA00037847"/>
    </source>
</evidence>
<evidence type="ECO:0000256" key="1">
    <source>
        <dbReference type="ARBA" id="ARBA00005513"/>
    </source>
</evidence>
<reference evidence="15 16" key="1">
    <citation type="journal article" date="2013" name="Antonie Van Leeuwenhoek">
        <title>Sphingomonas ginsenosidivorax sp. nov., with the ability to transform ginsenosides.</title>
        <authorList>
            <person name="Jin X.F."/>
            <person name="Kim J.K."/>
            <person name="Liu Q.M."/>
            <person name="Kang M.S."/>
            <person name="He D."/>
            <person name="Jin F.X."/>
            <person name="Kim S.C."/>
            <person name="Im W.T."/>
        </authorList>
    </citation>
    <scope>NUCLEOTIDE SEQUENCE [LARGE SCALE GENOMIC DNA]</scope>
    <source>
        <strain evidence="15 16">KHI67</strain>
    </source>
</reference>
<dbReference type="GO" id="GO:0045259">
    <property type="term" value="C:proton-transporting ATP synthase complex"/>
    <property type="evidence" value="ECO:0007669"/>
    <property type="project" value="UniProtKB-KW"/>
</dbReference>
<dbReference type="OrthoDB" id="9805716at2"/>
<evidence type="ECO:0000256" key="5">
    <source>
        <dbReference type="ARBA" id="ARBA00022781"/>
    </source>
</evidence>
<dbReference type="PANTHER" id="PTHR33445:SF1">
    <property type="entry name" value="ATP SYNTHASE SUBUNIT B"/>
    <property type="match status" value="1"/>
</dbReference>
<keyword evidence="3 13" id="KW-0138">CF(0)</keyword>
<dbReference type="GO" id="GO:0012505">
    <property type="term" value="C:endomembrane system"/>
    <property type="evidence" value="ECO:0007669"/>
    <property type="project" value="UniProtKB-SubCell"/>
</dbReference>
<dbReference type="RefSeq" id="WP_147083860.1">
    <property type="nucleotide sequence ID" value="NZ_VOQR01000001.1"/>
</dbReference>
<keyword evidence="9 13" id="KW-0066">ATP synthesis</keyword>
<name>A0A5C6UIT0_9SPHN</name>
<dbReference type="InterPro" id="IPR050059">
    <property type="entry name" value="ATP_synthase_B_chain"/>
</dbReference>
<dbReference type="GO" id="GO:0046933">
    <property type="term" value="F:proton-transporting ATP synthase activity, rotational mechanism"/>
    <property type="evidence" value="ECO:0007669"/>
    <property type="project" value="UniProtKB-UniRule"/>
</dbReference>
<sequence length="164" mass="17065">MPQISQIAATYASQIFWLLITFGILYFGIGKAMVPKIVSTVDAREARIAGDLAAAEAARAQADKVQADWQAEMDGARAAAQAETAAAAKRATATFEQQIHAADVELAERLGHHDLAVANAKAEALSNLSGVAAEIAQQLTAKVAGLQVSLDAASDAVRRTTAHG</sequence>
<keyword evidence="7 13" id="KW-0406">Ion transport</keyword>
<proteinExistence type="inferred from homology"/>
<keyword evidence="5 13" id="KW-0375">Hydrogen ion transport</keyword>
<keyword evidence="4 13" id="KW-0812">Transmembrane</keyword>
<comment type="subcellular location">
    <subcellularLocation>
        <location evidence="13">Cell membrane</location>
        <topology evidence="13">Single-pass membrane protein</topology>
    </subcellularLocation>
    <subcellularLocation>
        <location evidence="12">Endomembrane system</location>
        <topology evidence="12">Single-pass membrane protein</topology>
    </subcellularLocation>
</comment>
<comment type="function">
    <text evidence="10 13">F(1)F(0) ATP synthase produces ATP from ADP in the presence of a proton or sodium gradient. F-type ATPases consist of two structural domains, F(1) containing the extramembraneous catalytic core and F(0) containing the membrane proton channel, linked together by a central stalk and a peripheral stalk. During catalysis, ATP synthesis in the catalytic domain of F(1) is coupled via a rotary mechanism of the central stalk subunits to proton translocation.</text>
</comment>
<dbReference type="PANTHER" id="PTHR33445">
    <property type="entry name" value="ATP SYNTHASE SUBUNIT B', CHLOROPLASTIC"/>
    <property type="match status" value="1"/>
</dbReference>
<evidence type="ECO:0000256" key="14">
    <source>
        <dbReference type="RuleBase" id="RU003848"/>
    </source>
</evidence>
<feature type="transmembrane region" description="Helical" evidence="13">
    <location>
        <begin position="6"/>
        <end position="29"/>
    </location>
</feature>
<keyword evidence="2 13" id="KW-0813">Transport</keyword>
<dbReference type="GO" id="GO:0005886">
    <property type="term" value="C:plasma membrane"/>
    <property type="evidence" value="ECO:0007669"/>
    <property type="project" value="UniProtKB-SubCell"/>
</dbReference>
<dbReference type="EMBL" id="VOQR01000001">
    <property type="protein sequence ID" value="TXC72589.1"/>
    <property type="molecule type" value="Genomic_DNA"/>
</dbReference>
<gene>
    <name evidence="13" type="primary">atpF</name>
    <name evidence="15" type="ORF">FSB78_17755</name>
</gene>
<protein>
    <recommendedName>
        <fullName evidence="13">ATP synthase subunit b</fullName>
    </recommendedName>
    <alternativeName>
        <fullName evidence="13">ATP synthase F(0) sector subunit b</fullName>
    </alternativeName>
    <alternativeName>
        <fullName evidence="13">ATPase subunit I</fullName>
    </alternativeName>
    <alternativeName>
        <fullName evidence="13">F-type ATPase subunit b</fullName>
        <shortName evidence="13">F-ATPase subunit b</shortName>
    </alternativeName>
</protein>
<evidence type="ECO:0000256" key="4">
    <source>
        <dbReference type="ARBA" id="ARBA00022692"/>
    </source>
</evidence>
<evidence type="ECO:0000256" key="2">
    <source>
        <dbReference type="ARBA" id="ARBA00022448"/>
    </source>
</evidence>
<keyword evidence="13" id="KW-1003">Cell membrane</keyword>
<evidence type="ECO:0000256" key="6">
    <source>
        <dbReference type="ARBA" id="ARBA00022989"/>
    </source>
</evidence>
<keyword evidence="16" id="KW-1185">Reference proteome</keyword>
<comment type="caution">
    <text evidence="15">The sequence shown here is derived from an EMBL/GenBank/DDBJ whole genome shotgun (WGS) entry which is preliminary data.</text>
</comment>
<dbReference type="Pfam" id="PF00430">
    <property type="entry name" value="ATP-synt_B"/>
    <property type="match status" value="1"/>
</dbReference>
<evidence type="ECO:0000313" key="16">
    <source>
        <dbReference type="Proteomes" id="UP000321250"/>
    </source>
</evidence>
<evidence type="ECO:0000256" key="10">
    <source>
        <dbReference type="ARBA" id="ARBA00025198"/>
    </source>
</evidence>
<dbReference type="InterPro" id="IPR002146">
    <property type="entry name" value="ATP_synth_b/b'su_bac/chlpt"/>
</dbReference>
<comment type="subunit">
    <text evidence="13">F-type ATPases have 2 components, F(1) - the catalytic core - and F(0) - the membrane proton channel. F(1) has five subunits: alpha(3), beta(3), gamma(1), delta(1), epsilon(1). F(0) has three main subunits: a(1), b(2) and c(10-14). The alpha and beta chains form an alternating ring which encloses part of the gamma chain. F(1) is attached to F(0) by a central stalk formed by the gamma and epsilon chains, while a peripheral stalk is formed by the delta and b chains.</text>
</comment>
<accession>A0A5C6UIT0</accession>
<dbReference type="GO" id="GO:0046961">
    <property type="term" value="F:proton-transporting ATPase activity, rotational mechanism"/>
    <property type="evidence" value="ECO:0007669"/>
    <property type="project" value="TreeGrafter"/>
</dbReference>
<organism evidence="15 16">
    <name type="scientific">Sphingomonas ginsenosidivorax</name>
    <dbReference type="NCBI Taxonomy" id="862135"/>
    <lineage>
        <taxon>Bacteria</taxon>
        <taxon>Pseudomonadati</taxon>
        <taxon>Pseudomonadota</taxon>
        <taxon>Alphaproteobacteria</taxon>
        <taxon>Sphingomonadales</taxon>
        <taxon>Sphingomonadaceae</taxon>
        <taxon>Sphingomonas</taxon>
    </lineage>
</organism>